<evidence type="ECO:0008006" key="4">
    <source>
        <dbReference type="Google" id="ProtNLM"/>
    </source>
</evidence>
<feature type="transmembrane region" description="Helical" evidence="1">
    <location>
        <begin position="21"/>
        <end position="43"/>
    </location>
</feature>
<keyword evidence="1" id="KW-0472">Membrane</keyword>
<keyword evidence="1" id="KW-0812">Transmembrane</keyword>
<dbReference type="RefSeq" id="WP_199889371.1">
    <property type="nucleotide sequence ID" value="NZ_BMSZ01000018.1"/>
</dbReference>
<reference evidence="3" key="1">
    <citation type="journal article" date="2019" name="Int. J. Syst. Evol. Microbiol.">
        <title>The Global Catalogue of Microorganisms (GCM) 10K type strain sequencing project: providing services to taxonomists for standard genome sequencing and annotation.</title>
        <authorList>
            <consortium name="The Broad Institute Genomics Platform"/>
            <consortium name="The Broad Institute Genome Sequencing Center for Infectious Disease"/>
            <person name="Wu L."/>
            <person name="Ma J."/>
        </authorList>
    </citation>
    <scope>NUCLEOTIDE SEQUENCE [LARGE SCALE GENOMIC DNA]</scope>
    <source>
        <strain evidence="3">JCM 4350</strain>
    </source>
</reference>
<name>A0ABQ2TL04_STRBA</name>
<evidence type="ECO:0000313" key="2">
    <source>
        <dbReference type="EMBL" id="GGS73295.1"/>
    </source>
</evidence>
<dbReference type="Proteomes" id="UP000659767">
    <property type="component" value="Unassembled WGS sequence"/>
</dbReference>
<proteinExistence type="predicted"/>
<evidence type="ECO:0000313" key="3">
    <source>
        <dbReference type="Proteomes" id="UP000659767"/>
    </source>
</evidence>
<evidence type="ECO:0000256" key="1">
    <source>
        <dbReference type="SAM" id="Phobius"/>
    </source>
</evidence>
<dbReference type="EMBL" id="BMSZ01000018">
    <property type="protein sequence ID" value="GGS73295.1"/>
    <property type="molecule type" value="Genomic_DNA"/>
</dbReference>
<keyword evidence="3" id="KW-1185">Reference proteome</keyword>
<accession>A0ABQ2TL04</accession>
<feature type="transmembrane region" description="Helical" evidence="1">
    <location>
        <begin position="125"/>
        <end position="149"/>
    </location>
</feature>
<keyword evidence="1" id="KW-1133">Transmembrane helix</keyword>
<gene>
    <name evidence="2" type="ORF">GCM10010253_55280</name>
</gene>
<sequence length="163" mass="16479">MDSTTAHGTAPGSGLGPRGSLVMSLTLALLLGMLSLLVMFPAAEHLRSLRDGQRADATLHTSGSCMIGHCRVEFEVDGRAVVADLPTGSGGGKQSVGAALTVRYQADDPQVVAREADVGGGGAALLAWISGGTALLFLMLSVVAAVFLVRQRRKAAAGPGIAG</sequence>
<protein>
    <recommendedName>
        <fullName evidence="4">DUF3592 domain-containing protein</fullName>
    </recommendedName>
</protein>
<organism evidence="2 3">
    <name type="scientific">Streptomyces badius</name>
    <dbReference type="NCBI Taxonomy" id="1941"/>
    <lineage>
        <taxon>Bacteria</taxon>
        <taxon>Bacillati</taxon>
        <taxon>Actinomycetota</taxon>
        <taxon>Actinomycetes</taxon>
        <taxon>Kitasatosporales</taxon>
        <taxon>Streptomycetaceae</taxon>
        <taxon>Streptomyces</taxon>
    </lineage>
</organism>
<comment type="caution">
    <text evidence="2">The sequence shown here is derived from an EMBL/GenBank/DDBJ whole genome shotgun (WGS) entry which is preliminary data.</text>
</comment>